<dbReference type="Proteomes" id="UP001596223">
    <property type="component" value="Unassembled WGS sequence"/>
</dbReference>
<proteinExistence type="predicted"/>
<evidence type="ECO:0000313" key="2">
    <source>
        <dbReference type="EMBL" id="MFC6009714.1"/>
    </source>
</evidence>
<keyword evidence="3" id="KW-1185">Reference proteome</keyword>
<accession>A0ABW1JLX9</accession>
<name>A0ABW1JLX9_9NOCA</name>
<evidence type="ECO:0000313" key="3">
    <source>
        <dbReference type="Proteomes" id="UP001596223"/>
    </source>
</evidence>
<keyword evidence="1" id="KW-0812">Transmembrane</keyword>
<keyword evidence="1" id="KW-0472">Membrane</keyword>
<keyword evidence="1" id="KW-1133">Transmembrane helix</keyword>
<protein>
    <submittedName>
        <fullName evidence="2">Uncharacterized protein</fullName>
    </submittedName>
</protein>
<feature type="transmembrane region" description="Helical" evidence="1">
    <location>
        <begin position="27"/>
        <end position="44"/>
    </location>
</feature>
<gene>
    <name evidence="2" type="ORF">ACFP3H_01480</name>
</gene>
<evidence type="ECO:0000256" key="1">
    <source>
        <dbReference type="SAM" id="Phobius"/>
    </source>
</evidence>
<sequence>MVPVSLVVKVFVAVAIGAIAVELTNSPLLGWVGIALGFGIAFVFERERDRRARVAVTAGSGISRNFVPETDGVEVGTVKDGFASADDARNSPVDFVVLHPDGRITEHACDGVPLATAIRAQLLEGDEFLILDMIVAGSVLVWFDDDFAEGAGERNPLAGSYVASVAYESPHGYWRGRVAVSMNEGPGEATVPMPPGVIAEIERLAKG</sequence>
<reference evidence="3" key="1">
    <citation type="journal article" date="2019" name="Int. J. Syst. Evol. Microbiol.">
        <title>The Global Catalogue of Microorganisms (GCM) 10K type strain sequencing project: providing services to taxonomists for standard genome sequencing and annotation.</title>
        <authorList>
            <consortium name="The Broad Institute Genomics Platform"/>
            <consortium name="The Broad Institute Genome Sequencing Center for Infectious Disease"/>
            <person name="Wu L."/>
            <person name="Ma J."/>
        </authorList>
    </citation>
    <scope>NUCLEOTIDE SEQUENCE [LARGE SCALE GENOMIC DNA]</scope>
    <source>
        <strain evidence="3">CCUG 36956</strain>
    </source>
</reference>
<organism evidence="2 3">
    <name type="scientific">Nocardia lasii</name>
    <dbReference type="NCBI Taxonomy" id="1616107"/>
    <lineage>
        <taxon>Bacteria</taxon>
        <taxon>Bacillati</taxon>
        <taxon>Actinomycetota</taxon>
        <taxon>Actinomycetes</taxon>
        <taxon>Mycobacteriales</taxon>
        <taxon>Nocardiaceae</taxon>
        <taxon>Nocardia</taxon>
    </lineage>
</organism>
<dbReference type="EMBL" id="JBHSQN010000001">
    <property type="protein sequence ID" value="MFC6009714.1"/>
    <property type="molecule type" value="Genomic_DNA"/>
</dbReference>
<dbReference type="RefSeq" id="WP_378598353.1">
    <property type="nucleotide sequence ID" value="NZ_JBHSQN010000001.1"/>
</dbReference>
<comment type="caution">
    <text evidence="2">The sequence shown here is derived from an EMBL/GenBank/DDBJ whole genome shotgun (WGS) entry which is preliminary data.</text>
</comment>